<organism evidence="1 2">
    <name type="scientific">Thelephora ganbajun</name>
    <name type="common">Ganba fungus</name>
    <dbReference type="NCBI Taxonomy" id="370292"/>
    <lineage>
        <taxon>Eukaryota</taxon>
        <taxon>Fungi</taxon>
        <taxon>Dikarya</taxon>
        <taxon>Basidiomycota</taxon>
        <taxon>Agaricomycotina</taxon>
        <taxon>Agaricomycetes</taxon>
        <taxon>Thelephorales</taxon>
        <taxon>Thelephoraceae</taxon>
        <taxon>Thelephora</taxon>
    </lineage>
</organism>
<evidence type="ECO:0000313" key="2">
    <source>
        <dbReference type="Proteomes" id="UP000886501"/>
    </source>
</evidence>
<comment type="caution">
    <text evidence="1">The sequence shown here is derived from an EMBL/GenBank/DDBJ whole genome shotgun (WGS) entry which is preliminary data.</text>
</comment>
<evidence type="ECO:0000313" key="1">
    <source>
        <dbReference type="EMBL" id="KAF9644656.1"/>
    </source>
</evidence>
<protein>
    <submittedName>
        <fullName evidence="1">Uncharacterized protein</fullName>
    </submittedName>
</protein>
<dbReference type="Proteomes" id="UP000886501">
    <property type="component" value="Unassembled WGS sequence"/>
</dbReference>
<dbReference type="EMBL" id="MU118126">
    <property type="protein sequence ID" value="KAF9644656.1"/>
    <property type="molecule type" value="Genomic_DNA"/>
</dbReference>
<sequence length="2215" mass="247482">MVREKKSVLKGQTSILSFAKGKNSKPALVEDEVSSSSDDDARPATSSKNISSESSDLPPIHDIAAIFSDMVARTPDMKSIAKHLKGRPLRVATMCSGTESPLLALEMIRRSVEAQYGVTLGIEHVFSCEIEPFKQAYIERNFQPPILFRDVCELDRQTAATAYGAEVPVPGNVDMLVAGTSCVDYSNLNNEKQDISANGESGRTFRGMLGWVKNHRPPIVILENVCSAPWDKVVIEFERIGYSARNARFDTKQYYIPHTRTRGYLIAVNEKKSRIPDKWLDLVGKMKRPASSTLDAFLLPSDDPRVSQAREKLVRESFGAGEKRTGRTDWNRCESRHKRARVEEELGNKRPFTGWDEGGFCKMPDFAWADWAQGQVERVWDLMDISVLRAAVRGVDPSFKTQVWNLSQNVDRSIGTNKIGICPCLTPSMIPYITNRGGPMVGLEALSLQGLPIDELLLTRETEDNLADLAGNAMSSTVVGTGMMAALILAKELLDVDGAKAKGGDAMEVDQATPAKAVDVGSHVQGEKQLVKKPLDLSTTTSCSLSELLALAERSARLCECEGRRGVTTRVIRRCVDCGSTSCEKCGGRPEHNTRELRFGTDIPSRVHPSEFEKFFTSTFPMCLNLSGVKKLQLDELWEKLSVEDDREEDFWPKWRNAVVEATNSEFRFVELKRQEVWTAVYRSTMGFLELALHPKQPEWRLFARAKDSEPANSDLRRVLESTAVARLICKRDISGVAKPGAGLLEGQWEFALPHRTDLKLNVVGVESEDEARPSLVPSWESKLGLQAEEFKERRVYSQLRITVDEDSESSVLERDITGLYTLFDRCGTANSGLHKKELTKDEIDLPPLYFFLDPFRCADPTEDPYIFSISKIRYEYGEIRPIICTLDPRWRQITAVEGSNPTVDAHVSFVWSKSKEVVLQPSDEENATFSVPSEKFTIDASLAGCEHASAVLVCRVPLENQAGPEWPRGSWVEVDKTHERATYKAISWLIERVRNVEGHFADWQEVESHVESTAQDRCERCAPTPPTLDWVKNAKNKIVAVEDSVQAGEYERRLKGRPAPFVTQLKFNQVDGVGTLRIGINMPSLLHRALSRLPNIEGNGRVQKTPTLSWHLNTEFSPAAQINLPKFTLLSNKKDKQHAQPPHFKLPLRVEQLRSLEWMIKQESPEVEPFTEEEISEAVISSLGWRAEGRVQREVFVRGGVLADQVGYGKTAITLALIDCTQKKIGKEVAKREEIFGKVITKATLIIVPPHLTRQWGSEVKKFTGASAFKTIIVSTMADWNKQTIETVTEADVVIIASNLLKSEAYMDSLSALSAASDLPKTAGRYMETCLDNVGEGLKKQVERLRTKGAAAALKEMEAARRREQEAAQAVFVQKKRLKGKNYREAVEKEETLEEVTKPLSTLKVSDTEKSSKKSLKELQGNFIGVVIEKPRSGATNEPEITSARSSSPAHGDDSDSGPRKRRAVAKKVVISDDSGDDEPAPPKRSAASKSAKRPLKRPGKSDDEDFIADSDVDEDSDVHMSDAANSEDDVVIVDSEEDSAPKKSKAKGKAPVAKFKPPKKSVSKTSSSKPSSSSVASEDDAMSVDGGAPAKKSRKRKTNNDDEKPKKKRREDFDPWKLKTSEVRKDWEKLRAPPLEIFHWARKVIDEYTYLEDVPQLPLIARLTADRHWVLSGTPPIHDFSALKTIAAFVNVHLGVDDDGEGKSDRVKKRLREQTSAEKFHSFREVHTLEWHAHRHALGQVFLNRFVRQNVAEIDEIPCSETIKKIVLPAAERAIYLELEHHLRALDMTIKRSKKTESDREKRLAQSLGESKTAEEALLKRCSHFDLDQKDKENAMKACEVIVKERKKQLEECRSDLKTKLQKALVTEKKTPKASEESLFREVIRHTYQEGLGDEEASKLVLELFDEIGITLKGGSKAQEKSSSAKGKKGGSDPHLTNDDKAKIWAHREETHEIRKVVKELVGRVRSLRYFTVVRDLQKQNEKSPELPCPSCGRNKVPISELAVLSSCGHTGCETCVMAAAEKEECVYASSGKCSAAARVLNVVKGETLGVDDEVRDGRGKHYGLKLEKVVELIKKEIPADERILIFVQFPDLMKKVGAALKAHKINYLGIEGSSSSRSKTLQAYQDGDDARVLLLNVMDESASGANLTVANHAIFLSPLLAPSQEIYDACETQAIGRLRRYGQTKHVYIWRFLSTNTIDVEIFEQRTKRKVV</sequence>
<name>A0ACB6Z678_THEGA</name>
<reference evidence="1" key="2">
    <citation type="journal article" date="2020" name="Nat. Commun.">
        <title>Large-scale genome sequencing of mycorrhizal fungi provides insights into the early evolution of symbiotic traits.</title>
        <authorList>
            <person name="Miyauchi S."/>
            <person name="Kiss E."/>
            <person name="Kuo A."/>
            <person name="Drula E."/>
            <person name="Kohler A."/>
            <person name="Sanchez-Garcia M."/>
            <person name="Morin E."/>
            <person name="Andreopoulos B."/>
            <person name="Barry K.W."/>
            <person name="Bonito G."/>
            <person name="Buee M."/>
            <person name="Carver A."/>
            <person name="Chen C."/>
            <person name="Cichocki N."/>
            <person name="Clum A."/>
            <person name="Culley D."/>
            <person name="Crous P.W."/>
            <person name="Fauchery L."/>
            <person name="Girlanda M."/>
            <person name="Hayes R.D."/>
            <person name="Keri Z."/>
            <person name="LaButti K."/>
            <person name="Lipzen A."/>
            <person name="Lombard V."/>
            <person name="Magnuson J."/>
            <person name="Maillard F."/>
            <person name="Murat C."/>
            <person name="Nolan M."/>
            <person name="Ohm R.A."/>
            <person name="Pangilinan J."/>
            <person name="Pereira M.F."/>
            <person name="Perotto S."/>
            <person name="Peter M."/>
            <person name="Pfister S."/>
            <person name="Riley R."/>
            <person name="Sitrit Y."/>
            <person name="Stielow J.B."/>
            <person name="Szollosi G."/>
            <person name="Zifcakova L."/>
            <person name="Stursova M."/>
            <person name="Spatafora J.W."/>
            <person name="Tedersoo L."/>
            <person name="Vaario L.M."/>
            <person name="Yamada A."/>
            <person name="Yan M."/>
            <person name="Wang P."/>
            <person name="Xu J."/>
            <person name="Bruns T."/>
            <person name="Baldrian P."/>
            <person name="Vilgalys R."/>
            <person name="Dunand C."/>
            <person name="Henrissat B."/>
            <person name="Grigoriev I.V."/>
            <person name="Hibbett D."/>
            <person name="Nagy L.G."/>
            <person name="Martin F.M."/>
        </authorList>
    </citation>
    <scope>NUCLEOTIDE SEQUENCE</scope>
    <source>
        <strain evidence="1">P2</strain>
    </source>
</reference>
<keyword evidence="2" id="KW-1185">Reference proteome</keyword>
<gene>
    <name evidence="1" type="ORF">BDM02DRAFT_3174329</name>
</gene>
<proteinExistence type="predicted"/>
<reference evidence="1" key="1">
    <citation type="submission" date="2019-10" db="EMBL/GenBank/DDBJ databases">
        <authorList>
            <consortium name="DOE Joint Genome Institute"/>
            <person name="Kuo A."/>
            <person name="Miyauchi S."/>
            <person name="Kiss E."/>
            <person name="Drula E."/>
            <person name="Kohler A."/>
            <person name="Sanchez-Garcia M."/>
            <person name="Andreopoulos B."/>
            <person name="Barry K.W."/>
            <person name="Bonito G."/>
            <person name="Buee M."/>
            <person name="Carver A."/>
            <person name="Chen C."/>
            <person name="Cichocki N."/>
            <person name="Clum A."/>
            <person name="Culley D."/>
            <person name="Crous P.W."/>
            <person name="Fauchery L."/>
            <person name="Girlanda M."/>
            <person name="Hayes R."/>
            <person name="Keri Z."/>
            <person name="Labutti K."/>
            <person name="Lipzen A."/>
            <person name="Lombard V."/>
            <person name="Magnuson J."/>
            <person name="Maillard F."/>
            <person name="Morin E."/>
            <person name="Murat C."/>
            <person name="Nolan M."/>
            <person name="Ohm R."/>
            <person name="Pangilinan J."/>
            <person name="Pereira M."/>
            <person name="Perotto S."/>
            <person name="Peter M."/>
            <person name="Riley R."/>
            <person name="Sitrit Y."/>
            <person name="Stielow B."/>
            <person name="Szollosi G."/>
            <person name="Zifcakova L."/>
            <person name="Stursova M."/>
            <person name="Spatafora J.W."/>
            <person name="Tedersoo L."/>
            <person name="Vaario L.-M."/>
            <person name="Yamada A."/>
            <person name="Yan M."/>
            <person name="Wang P."/>
            <person name="Xu J."/>
            <person name="Bruns T."/>
            <person name="Baldrian P."/>
            <person name="Vilgalys R."/>
            <person name="Henrissat B."/>
            <person name="Grigoriev I.V."/>
            <person name="Hibbett D."/>
            <person name="Nagy L.G."/>
            <person name="Martin F.M."/>
        </authorList>
    </citation>
    <scope>NUCLEOTIDE SEQUENCE</scope>
    <source>
        <strain evidence="1">P2</strain>
    </source>
</reference>
<accession>A0ACB6Z678</accession>